<gene>
    <name evidence="1" type="ORF">M9H77_01410</name>
</gene>
<sequence>MDEDMQIPNMKEREVDDLVDGKMEIQAHKCSNIQFGFDALSNPSGAGISYIPPNPFDSPNAAYIQPPPNTGGISYAPSPPSAVGLSFDAHLSLGTTGSFVHHMPLSCASSFNLDEHADEQTDDVTPTQQLGFGHRIGKKTTRFTLCDWR</sequence>
<evidence type="ECO:0000313" key="2">
    <source>
        <dbReference type="Proteomes" id="UP001060085"/>
    </source>
</evidence>
<organism evidence="1 2">
    <name type="scientific">Catharanthus roseus</name>
    <name type="common">Madagascar periwinkle</name>
    <name type="synonym">Vinca rosea</name>
    <dbReference type="NCBI Taxonomy" id="4058"/>
    <lineage>
        <taxon>Eukaryota</taxon>
        <taxon>Viridiplantae</taxon>
        <taxon>Streptophyta</taxon>
        <taxon>Embryophyta</taxon>
        <taxon>Tracheophyta</taxon>
        <taxon>Spermatophyta</taxon>
        <taxon>Magnoliopsida</taxon>
        <taxon>eudicotyledons</taxon>
        <taxon>Gunneridae</taxon>
        <taxon>Pentapetalae</taxon>
        <taxon>asterids</taxon>
        <taxon>lamiids</taxon>
        <taxon>Gentianales</taxon>
        <taxon>Apocynaceae</taxon>
        <taxon>Rauvolfioideae</taxon>
        <taxon>Vinceae</taxon>
        <taxon>Catharanthinae</taxon>
        <taxon>Catharanthus</taxon>
    </lineage>
</organism>
<evidence type="ECO:0000313" key="1">
    <source>
        <dbReference type="EMBL" id="KAI5680183.1"/>
    </source>
</evidence>
<protein>
    <submittedName>
        <fullName evidence="1">Uncharacterized protein</fullName>
    </submittedName>
</protein>
<name>A0ACC0C5E6_CATRO</name>
<comment type="caution">
    <text evidence="1">The sequence shown here is derived from an EMBL/GenBank/DDBJ whole genome shotgun (WGS) entry which is preliminary data.</text>
</comment>
<accession>A0ACC0C5E6</accession>
<proteinExistence type="predicted"/>
<reference evidence="2" key="1">
    <citation type="journal article" date="2023" name="Nat. Plants">
        <title>Single-cell RNA sequencing provides a high-resolution roadmap for understanding the multicellular compartmentation of specialized metabolism.</title>
        <authorList>
            <person name="Sun S."/>
            <person name="Shen X."/>
            <person name="Li Y."/>
            <person name="Li Y."/>
            <person name="Wang S."/>
            <person name="Li R."/>
            <person name="Zhang H."/>
            <person name="Shen G."/>
            <person name="Guo B."/>
            <person name="Wei J."/>
            <person name="Xu J."/>
            <person name="St-Pierre B."/>
            <person name="Chen S."/>
            <person name="Sun C."/>
        </authorList>
    </citation>
    <scope>NUCLEOTIDE SEQUENCE [LARGE SCALE GENOMIC DNA]</scope>
</reference>
<dbReference type="EMBL" id="CM044701">
    <property type="protein sequence ID" value="KAI5680183.1"/>
    <property type="molecule type" value="Genomic_DNA"/>
</dbReference>
<dbReference type="Proteomes" id="UP001060085">
    <property type="component" value="Linkage Group LG01"/>
</dbReference>
<keyword evidence="2" id="KW-1185">Reference proteome</keyword>